<dbReference type="InterPro" id="IPR021244">
    <property type="entry name" value="DUF2802"/>
</dbReference>
<keyword evidence="2" id="KW-1133">Transmembrane helix</keyword>
<evidence type="ECO:0000256" key="1">
    <source>
        <dbReference type="SAM" id="MobiDB-lite"/>
    </source>
</evidence>
<evidence type="ECO:0000313" key="4">
    <source>
        <dbReference type="Proteomes" id="UP000615796"/>
    </source>
</evidence>
<keyword evidence="2" id="KW-0812">Transmembrane</keyword>
<dbReference type="Proteomes" id="UP000615796">
    <property type="component" value="Unassembled WGS sequence"/>
</dbReference>
<dbReference type="AlphaFoldDB" id="A0A9X0UH88"/>
<gene>
    <name evidence="3" type="ORF">H8Q88_07550</name>
</gene>
<reference evidence="3" key="1">
    <citation type="submission" date="2020-08" db="EMBL/GenBank/DDBJ databases">
        <title>Genome Sequencing and Pan-Genome Analysis of Migratory bird Vibrio Strains, Inner Mongolia.</title>
        <authorList>
            <person name="Zheng L."/>
        </authorList>
    </citation>
    <scope>NUCLEOTIDE SEQUENCE</scope>
    <source>
        <strain evidence="3">M13F</strain>
    </source>
</reference>
<proteinExistence type="predicted"/>
<protein>
    <submittedName>
        <fullName evidence="3">DUF2802 domain-containing protein</fullName>
    </submittedName>
</protein>
<evidence type="ECO:0000313" key="3">
    <source>
        <dbReference type="EMBL" id="MBC5850817.1"/>
    </source>
</evidence>
<accession>A0A9X0UH88</accession>
<comment type="caution">
    <text evidence="3">The sequence shown here is derived from an EMBL/GenBank/DDBJ whole genome shotgun (WGS) entry which is preliminary data.</text>
</comment>
<organism evidence="3 4">
    <name type="scientific">Vibrio metschnikovii</name>
    <dbReference type="NCBI Taxonomy" id="28172"/>
    <lineage>
        <taxon>Bacteria</taxon>
        <taxon>Pseudomonadati</taxon>
        <taxon>Pseudomonadota</taxon>
        <taxon>Gammaproteobacteria</taxon>
        <taxon>Vibrionales</taxon>
        <taxon>Vibrionaceae</taxon>
        <taxon>Vibrio</taxon>
    </lineage>
</organism>
<sequence>MSDFLHFTPSVLAGGAAFIVVLLTLGLWFLRRSLTRQGDYFRQQVRQLDKELQKATKQLLEVRSAAIGLGQKVTGQQEIIIHLSERLKQLENVDTDARLYSRASKMVKLGADIDELIEECELPKAEAELMLSLQKKLAGKESIPPLSSDPEGRMPASNTGKRPTRKSSL</sequence>
<name>A0A9X0UH88_VIBME</name>
<dbReference type="Pfam" id="PF10975">
    <property type="entry name" value="DUF2802"/>
    <property type="match status" value="1"/>
</dbReference>
<evidence type="ECO:0000256" key="2">
    <source>
        <dbReference type="SAM" id="Phobius"/>
    </source>
</evidence>
<keyword evidence="2" id="KW-0472">Membrane</keyword>
<dbReference type="EMBL" id="JACRUP010000003">
    <property type="protein sequence ID" value="MBC5850817.1"/>
    <property type="molecule type" value="Genomic_DNA"/>
</dbReference>
<dbReference type="RefSeq" id="WP_187025768.1">
    <property type="nucleotide sequence ID" value="NZ_CAWQCL010000023.1"/>
</dbReference>
<keyword evidence="4" id="KW-1185">Reference proteome</keyword>
<feature type="region of interest" description="Disordered" evidence="1">
    <location>
        <begin position="141"/>
        <end position="169"/>
    </location>
</feature>
<feature type="transmembrane region" description="Helical" evidence="2">
    <location>
        <begin position="12"/>
        <end position="30"/>
    </location>
</feature>